<dbReference type="Proteomes" id="UP001628156">
    <property type="component" value="Unassembled WGS sequence"/>
</dbReference>
<gene>
    <name evidence="3" type="ORF">ENUP19_0100G0029</name>
</gene>
<keyword evidence="4" id="KW-1185">Reference proteome</keyword>
<dbReference type="SMART" id="SM00879">
    <property type="entry name" value="Brix"/>
    <property type="match status" value="1"/>
</dbReference>
<protein>
    <recommendedName>
        <fullName evidence="2">Brix domain-containing protein</fullName>
    </recommendedName>
</protein>
<feature type="region of interest" description="Disordered" evidence="1">
    <location>
        <begin position="298"/>
        <end position="354"/>
    </location>
</feature>
<feature type="compositionally biased region" description="Acidic residues" evidence="1">
    <location>
        <begin position="329"/>
        <end position="354"/>
    </location>
</feature>
<sequence length="354" mass="41492">MPKTSKKTYREQRAAKKAAKECKAIKLQNEENEYKKLPKSFVIRRGKIGKSSKALVQDTRFVMLPLTAINLQERPSNTLSDLKFAAMEMCVSHMLIYSNSASGLHLRIGKLPRGPTCLFKVEEYTLRKDIQKSSGIMYPPNSPEMTTSPLLILNGFNQGGEQLKTLRIVLQQLFPPIQASVAKIKKYRRALLFNYDKETDMVELRHYVIRVRDSKREDIEGNNEDEEKEEKVVLPVNKMGKENIEKQKSYVKLIDIGPRLKLHLLSINSDFMKGKCLYRLYDYDDDEAWMKENTEKVKQADQQRSENIQKLKEEQKKKKEQRMKMEKEQQEDDEDDADDQFYFDEELEKMEEED</sequence>
<accession>A0ABQ0DHF3</accession>
<dbReference type="EMBL" id="BAAFRS010000100">
    <property type="protein sequence ID" value="GAB1222280.1"/>
    <property type="molecule type" value="Genomic_DNA"/>
</dbReference>
<dbReference type="PANTHER" id="PTHR12661:SF5">
    <property type="entry name" value="SUPPRESSOR OF SWI4 1 HOMOLOG"/>
    <property type="match status" value="1"/>
</dbReference>
<dbReference type="InterPro" id="IPR045112">
    <property type="entry name" value="PPAN-like"/>
</dbReference>
<organism evidence="3 4">
    <name type="scientific">Entamoeba nuttalli</name>
    <dbReference type="NCBI Taxonomy" id="412467"/>
    <lineage>
        <taxon>Eukaryota</taxon>
        <taxon>Amoebozoa</taxon>
        <taxon>Evosea</taxon>
        <taxon>Archamoebae</taxon>
        <taxon>Mastigamoebida</taxon>
        <taxon>Entamoebidae</taxon>
        <taxon>Entamoeba</taxon>
    </lineage>
</organism>
<evidence type="ECO:0000259" key="2">
    <source>
        <dbReference type="PROSITE" id="PS50833"/>
    </source>
</evidence>
<feature type="compositionally biased region" description="Basic and acidic residues" evidence="1">
    <location>
        <begin position="298"/>
        <end position="328"/>
    </location>
</feature>
<evidence type="ECO:0000256" key="1">
    <source>
        <dbReference type="SAM" id="MobiDB-lite"/>
    </source>
</evidence>
<evidence type="ECO:0000313" key="3">
    <source>
        <dbReference type="EMBL" id="GAB1222280.1"/>
    </source>
</evidence>
<proteinExistence type="predicted"/>
<dbReference type="PROSITE" id="PS50833">
    <property type="entry name" value="BRIX"/>
    <property type="match status" value="1"/>
</dbReference>
<dbReference type="PANTHER" id="PTHR12661">
    <property type="entry name" value="PETER PAN-RELATED"/>
    <property type="match status" value="1"/>
</dbReference>
<comment type="caution">
    <text evidence="3">The sequence shown here is derived from an EMBL/GenBank/DDBJ whole genome shotgun (WGS) entry which is preliminary data.</text>
</comment>
<dbReference type="Pfam" id="PF04427">
    <property type="entry name" value="Brix"/>
    <property type="match status" value="1"/>
</dbReference>
<dbReference type="InterPro" id="IPR007109">
    <property type="entry name" value="Brix"/>
</dbReference>
<name>A0ABQ0DHF3_9EUKA</name>
<evidence type="ECO:0000313" key="4">
    <source>
        <dbReference type="Proteomes" id="UP001628156"/>
    </source>
</evidence>
<reference evidence="3 4" key="1">
    <citation type="journal article" date="2019" name="PLoS Negl. Trop. Dis.">
        <title>Whole genome sequencing of Entamoeba nuttalli reveals mammalian host-related molecular signatures and a novel octapeptide-repeat surface protein.</title>
        <authorList>
            <person name="Tanaka M."/>
            <person name="Makiuchi T."/>
            <person name="Komiyama T."/>
            <person name="Shiina T."/>
            <person name="Osaki K."/>
            <person name="Tachibana H."/>
        </authorList>
    </citation>
    <scope>NUCLEOTIDE SEQUENCE [LARGE SCALE GENOMIC DNA]</scope>
    <source>
        <strain evidence="3 4">P19-061405</strain>
    </source>
</reference>
<feature type="domain" description="Brix" evidence="2">
    <location>
        <begin position="38"/>
        <end position="273"/>
    </location>
</feature>